<dbReference type="AlphaFoldDB" id="A0A382FRY5"/>
<sequence length="58" mass="6376">MFSVWELVVYWLDIPRYILPAPSKVLSTIFNEADVLFEETGYTAVEATLGLGVGVIAA</sequence>
<accession>A0A382FRY5</accession>
<gene>
    <name evidence="1" type="ORF">METZ01_LOCUS218216</name>
</gene>
<feature type="non-terminal residue" evidence="1">
    <location>
        <position position="58"/>
    </location>
</feature>
<name>A0A382FRY5_9ZZZZ</name>
<evidence type="ECO:0008006" key="2">
    <source>
        <dbReference type="Google" id="ProtNLM"/>
    </source>
</evidence>
<dbReference type="EMBL" id="UINC01051333">
    <property type="protein sequence ID" value="SVB65362.1"/>
    <property type="molecule type" value="Genomic_DNA"/>
</dbReference>
<protein>
    <recommendedName>
        <fullName evidence="2">ABC transmembrane type-1 domain-containing protein</fullName>
    </recommendedName>
</protein>
<evidence type="ECO:0000313" key="1">
    <source>
        <dbReference type="EMBL" id="SVB65362.1"/>
    </source>
</evidence>
<proteinExistence type="predicted"/>
<organism evidence="1">
    <name type="scientific">marine metagenome</name>
    <dbReference type="NCBI Taxonomy" id="408172"/>
    <lineage>
        <taxon>unclassified sequences</taxon>
        <taxon>metagenomes</taxon>
        <taxon>ecological metagenomes</taxon>
    </lineage>
</organism>
<reference evidence="1" key="1">
    <citation type="submission" date="2018-05" db="EMBL/GenBank/DDBJ databases">
        <authorList>
            <person name="Lanie J.A."/>
            <person name="Ng W.-L."/>
            <person name="Kazmierczak K.M."/>
            <person name="Andrzejewski T.M."/>
            <person name="Davidsen T.M."/>
            <person name="Wayne K.J."/>
            <person name="Tettelin H."/>
            <person name="Glass J.I."/>
            <person name="Rusch D."/>
            <person name="Podicherti R."/>
            <person name="Tsui H.-C.T."/>
            <person name="Winkler M.E."/>
        </authorList>
    </citation>
    <scope>NUCLEOTIDE SEQUENCE</scope>
</reference>